<dbReference type="InterPro" id="IPR050109">
    <property type="entry name" value="HTH-type_TetR-like_transc_reg"/>
</dbReference>
<evidence type="ECO:0000256" key="1">
    <source>
        <dbReference type="ARBA" id="ARBA00023015"/>
    </source>
</evidence>
<evidence type="ECO:0000313" key="6">
    <source>
        <dbReference type="EMBL" id="TWJ12704.1"/>
    </source>
</evidence>
<proteinExistence type="predicted"/>
<dbReference type="Pfam" id="PF00440">
    <property type="entry name" value="TetR_N"/>
    <property type="match status" value="1"/>
</dbReference>
<dbReference type="SUPFAM" id="SSF46689">
    <property type="entry name" value="Homeodomain-like"/>
    <property type="match status" value="1"/>
</dbReference>
<dbReference type="PANTHER" id="PTHR30055:SF234">
    <property type="entry name" value="HTH-TYPE TRANSCRIPTIONAL REGULATOR BETI"/>
    <property type="match status" value="1"/>
</dbReference>
<dbReference type="PROSITE" id="PS50977">
    <property type="entry name" value="HTH_TETR_2"/>
    <property type="match status" value="1"/>
</dbReference>
<organism evidence="6 7">
    <name type="scientific">Stackebrandtia albiflava</name>
    <dbReference type="NCBI Taxonomy" id="406432"/>
    <lineage>
        <taxon>Bacteria</taxon>
        <taxon>Bacillati</taxon>
        <taxon>Actinomycetota</taxon>
        <taxon>Actinomycetes</taxon>
        <taxon>Glycomycetales</taxon>
        <taxon>Glycomycetaceae</taxon>
        <taxon>Stackebrandtia</taxon>
    </lineage>
</organism>
<keyword evidence="7" id="KW-1185">Reference proteome</keyword>
<dbReference type="Pfam" id="PF13305">
    <property type="entry name" value="TetR_C_33"/>
    <property type="match status" value="1"/>
</dbReference>
<evidence type="ECO:0000256" key="2">
    <source>
        <dbReference type="ARBA" id="ARBA00023125"/>
    </source>
</evidence>
<keyword evidence="3" id="KW-0804">Transcription</keyword>
<dbReference type="SUPFAM" id="SSF48498">
    <property type="entry name" value="Tetracyclin repressor-like, C-terminal domain"/>
    <property type="match status" value="1"/>
</dbReference>
<reference evidence="6 7" key="1">
    <citation type="journal article" date="2013" name="Stand. Genomic Sci.">
        <title>Genomic Encyclopedia of Type Strains, Phase I: The one thousand microbial genomes (KMG-I) project.</title>
        <authorList>
            <person name="Kyrpides N.C."/>
            <person name="Woyke T."/>
            <person name="Eisen J.A."/>
            <person name="Garrity G."/>
            <person name="Lilburn T.G."/>
            <person name="Beck B.J."/>
            <person name="Whitman W.B."/>
            <person name="Hugenholtz P."/>
            <person name="Klenk H.P."/>
        </authorList>
    </citation>
    <scope>NUCLEOTIDE SEQUENCE [LARGE SCALE GENOMIC DNA]</scope>
    <source>
        <strain evidence="6 7">DSM 45044</strain>
    </source>
</reference>
<evidence type="ECO:0000256" key="4">
    <source>
        <dbReference type="PROSITE-ProRule" id="PRU00335"/>
    </source>
</evidence>
<dbReference type="InterPro" id="IPR036271">
    <property type="entry name" value="Tet_transcr_reg_TetR-rel_C_sf"/>
</dbReference>
<dbReference type="EMBL" id="VLLL01000006">
    <property type="protein sequence ID" value="TWJ12704.1"/>
    <property type="molecule type" value="Genomic_DNA"/>
</dbReference>
<dbReference type="InterPro" id="IPR009057">
    <property type="entry name" value="Homeodomain-like_sf"/>
</dbReference>
<sequence>MRVEEEAKPPVTSRRTLKREAAMSRIRVTARELLVEQGTAAVTVSAVARRLQVTGPAIYRYYDSHEALIQAVTADFYDELIDVIAAARDAGTDAADRLLRMCRALRAWAVAHPAEYGWIFQHPATAAGMAAESAGAAAGDRFGAVFRAELARLWRNGGFPVRDTAELPQALRRQLEAYSADIVEDLPPQAVHVLLGCWIRLFGTLSLEMSGQLEFAFDDPEPVFEECLAELADRLALEYRPPRSPDQV</sequence>
<dbReference type="Gene3D" id="1.10.357.10">
    <property type="entry name" value="Tetracycline Repressor, domain 2"/>
    <property type="match status" value="1"/>
</dbReference>
<keyword evidence="1" id="KW-0805">Transcription regulation</keyword>
<feature type="DNA-binding region" description="H-T-H motif" evidence="4">
    <location>
        <begin position="43"/>
        <end position="62"/>
    </location>
</feature>
<dbReference type="PANTHER" id="PTHR30055">
    <property type="entry name" value="HTH-TYPE TRANSCRIPTIONAL REGULATOR RUTR"/>
    <property type="match status" value="1"/>
</dbReference>
<protein>
    <submittedName>
        <fullName evidence="6">TetR family transcriptional regulator</fullName>
    </submittedName>
</protein>
<comment type="caution">
    <text evidence="6">The sequence shown here is derived from an EMBL/GenBank/DDBJ whole genome shotgun (WGS) entry which is preliminary data.</text>
</comment>
<evidence type="ECO:0000313" key="7">
    <source>
        <dbReference type="Proteomes" id="UP000321617"/>
    </source>
</evidence>
<dbReference type="GO" id="GO:0000976">
    <property type="term" value="F:transcription cis-regulatory region binding"/>
    <property type="evidence" value="ECO:0007669"/>
    <property type="project" value="TreeGrafter"/>
</dbReference>
<dbReference type="GO" id="GO:0003700">
    <property type="term" value="F:DNA-binding transcription factor activity"/>
    <property type="evidence" value="ECO:0007669"/>
    <property type="project" value="TreeGrafter"/>
</dbReference>
<name>A0A562V489_9ACTN</name>
<dbReference type="InterPro" id="IPR001647">
    <property type="entry name" value="HTH_TetR"/>
</dbReference>
<dbReference type="AlphaFoldDB" id="A0A562V489"/>
<evidence type="ECO:0000259" key="5">
    <source>
        <dbReference type="PROSITE" id="PS50977"/>
    </source>
</evidence>
<dbReference type="Proteomes" id="UP000321617">
    <property type="component" value="Unassembled WGS sequence"/>
</dbReference>
<accession>A0A562V489</accession>
<evidence type="ECO:0000256" key="3">
    <source>
        <dbReference type="ARBA" id="ARBA00023163"/>
    </source>
</evidence>
<gene>
    <name evidence="6" type="ORF">LX16_3468</name>
</gene>
<dbReference type="InterPro" id="IPR025996">
    <property type="entry name" value="MT1864/Rv1816-like_C"/>
</dbReference>
<feature type="domain" description="HTH tetR-type" evidence="5">
    <location>
        <begin position="20"/>
        <end position="80"/>
    </location>
</feature>
<keyword evidence="2 4" id="KW-0238">DNA-binding</keyword>